<dbReference type="InterPro" id="IPR025686">
    <property type="entry name" value="Glucos_trans_II"/>
</dbReference>
<evidence type="ECO:0000313" key="2">
    <source>
        <dbReference type="EMBL" id="MFC4402948.1"/>
    </source>
</evidence>
<feature type="transmembrane region" description="Helical" evidence="1">
    <location>
        <begin position="305"/>
        <end position="324"/>
    </location>
</feature>
<keyword evidence="3" id="KW-1185">Reference proteome</keyword>
<protein>
    <submittedName>
        <fullName evidence="2">Glucosyltransferase domain-containing protein</fullName>
    </submittedName>
</protein>
<dbReference type="RefSeq" id="WP_390251022.1">
    <property type="nucleotide sequence ID" value="NZ_JBHSDT010000004.1"/>
</dbReference>
<keyword evidence="1" id="KW-1133">Transmembrane helix</keyword>
<proteinExistence type="predicted"/>
<dbReference type="EMBL" id="JBHSDT010000004">
    <property type="protein sequence ID" value="MFC4402948.1"/>
    <property type="molecule type" value="Genomic_DNA"/>
</dbReference>
<keyword evidence="1" id="KW-0472">Membrane</keyword>
<feature type="transmembrane region" description="Helical" evidence="1">
    <location>
        <begin position="330"/>
        <end position="349"/>
    </location>
</feature>
<comment type="caution">
    <text evidence="2">The sequence shown here is derived from an EMBL/GenBank/DDBJ whole genome shotgun (WGS) entry which is preliminary data.</text>
</comment>
<evidence type="ECO:0000313" key="3">
    <source>
        <dbReference type="Proteomes" id="UP001595882"/>
    </source>
</evidence>
<accession>A0ABV8WUZ9</accession>
<feature type="transmembrane region" description="Helical" evidence="1">
    <location>
        <begin position="361"/>
        <end position="386"/>
    </location>
</feature>
<feature type="transmembrane region" description="Helical" evidence="1">
    <location>
        <begin position="83"/>
        <end position="100"/>
    </location>
</feature>
<feature type="transmembrane region" description="Helical" evidence="1">
    <location>
        <begin position="157"/>
        <end position="184"/>
    </location>
</feature>
<name>A0ABV8WUZ9_9BACI</name>
<feature type="transmembrane region" description="Helical" evidence="1">
    <location>
        <begin position="196"/>
        <end position="221"/>
    </location>
</feature>
<keyword evidence="1" id="KW-0812">Transmembrane</keyword>
<feature type="transmembrane region" description="Helical" evidence="1">
    <location>
        <begin position="275"/>
        <end position="293"/>
    </location>
</feature>
<dbReference type="Proteomes" id="UP001595882">
    <property type="component" value="Unassembled WGS sequence"/>
</dbReference>
<reference evidence="3" key="1">
    <citation type="journal article" date="2019" name="Int. J. Syst. Evol. Microbiol.">
        <title>The Global Catalogue of Microorganisms (GCM) 10K type strain sequencing project: providing services to taxonomists for standard genome sequencing and annotation.</title>
        <authorList>
            <consortium name="The Broad Institute Genomics Platform"/>
            <consortium name="The Broad Institute Genome Sequencing Center for Infectious Disease"/>
            <person name="Wu L."/>
            <person name="Ma J."/>
        </authorList>
    </citation>
    <scope>NUCLEOTIDE SEQUENCE [LARGE SCALE GENOMIC DNA]</scope>
    <source>
        <strain evidence="3">CCUG 37865</strain>
    </source>
</reference>
<dbReference type="Pfam" id="PF14264">
    <property type="entry name" value="Glucos_trans_II"/>
    <property type="match status" value="1"/>
</dbReference>
<evidence type="ECO:0000256" key="1">
    <source>
        <dbReference type="SAM" id="Phobius"/>
    </source>
</evidence>
<sequence>MPEKVLEKLRSSIKAEWKVAFFSALIIGFFTHIFIFTNLIPNHDGLFNLYSEQERYSSGRFFLGIFSGISSYFYLPWVNGTLSVLYLSLSAVCITELFQLKKKLSIILCAGILVTFPTVAATFTYMFTADGYILSILAALLALVITKKYRFGFIPGALVFYLSVGVYQANLTIVLTIASIWFITELLKQQDKLSSIIIKLVHFIMMTVGGMGLYAITFISYQKFFSGDITSYQGLDEIGQGSGNIKEKLLEIYEENKEFFFNGFISDAPVNLWEILNLVFLIIIVIGIVITIVQNKVYRSPIKLVFIAVSIFLTPIFAYSLFFVSPSVDYHMLMVMGHSAVYLLPVIIYDRLNKPVFSIKAIGWSTVIVSSLIIFNFAVISNIAYFNASLKYEKSYAVLNRIVDRIEQLEGYDRETSKIALIGKLRFKSEVSSANVRDSIPNMTGAMGELLLGGRAHYFYFSANFLGSSFNTVSAEELEEISNSETVENMEPWPSKESVVMQDDVVVIKLSK</sequence>
<feature type="transmembrane region" description="Helical" evidence="1">
    <location>
        <begin position="20"/>
        <end position="40"/>
    </location>
</feature>
<gene>
    <name evidence="2" type="ORF">ACFOY7_07665</name>
</gene>
<organism evidence="2 3">
    <name type="scientific">Gracilibacillus xinjiangensis</name>
    <dbReference type="NCBI Taxonomy" id="1193282"/>
    <lineage>
        <taxon>Bacteria</taxon>
        <taxon>Bacillati</taxon>
        <taxon>Bacillota</taxon>
        <taxon>Bacilli</taxon>
        <taxon>Bacillales</taxon>
        <taxon>Bacillaceae</taxon>
        <taxon>Gracilibacillus</taxon>
    </lineage>
</organism>
<feature type="transmembrane region" description="Helical" evidence="1">
    <location>
        <begin position="112"/>
        <end position="145"/>
    </location>
</feature>